<dbReference type="AlphaFoldDB" id="A0AAN5CA53"/>
<proteinExistence type="predicted"/>
<sequence>FRDMGLSSSKPLEDPTVKEELRKIGKEKEEALKELEKARQDLLDAADRRVADLKHIIDQDAVKFNKMVEAAEANVERITKMSEEVSKLQKETTEKAQAQCARAMEFIRGVPTSIAADNELHQLAMIFEDIRHVVFLIRSSYADLLEMISNNASQLEKKNELKKIADYCIDGGSNCHNFIQGLAKSDHISTVRKEITKSMVEQIQSISTALRTSASKLRSKKDPIDFEDLQEIEQFIKQMEAQLASITSVKRKTTSEKALCFGKHEEVTGPDNDKKNAMMPWTTSNLVCCFRQDKKTDNLNEAYELQETHCKSSSAVNRISASIRVQEQPGDRIPYGTWKEQAEEAVKTEANRQWTATVITLDIEQKRFEVNNAFQANEISEQRDRELYRIAELSRAAERTFEAKLETATEEIAKAFDHITLLMNVQMGICPEIVRGQLWAAQVEEQLSGKLTLLKGLHEPVQNRFNNVRDRFNLRAGESCLDFDEKQCIMDAIKLFKEKLTGEITNAVQVAADMNRIKRTYPFDELLTDIQNSAESIVNAGSKLLSETAEIEHELKSSRMVSIVRLRICENYFDLLDQHVREIPTMIDLKQKHMNKNCPRTV</sequence>
<organism evidence="2 3">
    <name type="scientific">Pristionchus mayeri</name>
    <dbReference type="NCBI Taxonomy" id="1317129"/>
    <lineage>
        <taxon>Eukaryota</taxon>
        <taxon>Metazoa</taxon>
        <taxon>Ecdysozoa</taxon>
        <taxon>Nematoda</taxon>
        <taxon>Chromadorea</taxon>
        <taxon>Rhabditida</taxon>
        <taxon>Rhabditina</taxon>
        <taxon>Diplogasteromorpha</taxon>
        <taxon>Diplogasteroidea</taxon>
        <taxon>Neodiplogasteridae</taxon>
        <taxon>Pristionchus</taxon>
    </lineage>
</organism>
<keyword evidence="1" id="KW-0175">Coiled coil</keyword>
<comment type="caution">
    <text evidence="2">The sequence shown here is derived from an EMBL/GenBank/DDBJ whole genome shotgun (WGS) entry which is preliminary data.</text>
</comment>
<evidence type="ECO:0000256" key="1">
    <source>
        <dbReference type="SAM" id="Coils"/>
    </source>
</evidence>
<reference evidence="3" key="1">
    <citation type="submission" date="2022-10" db="EMBL/GenBank/DDBJ databases">
        <title>Genome assembly of Pristionchus species.</title>
        <authorList>
            <person name="Yoshida K."/>
            <person name="Sommer R.J."/>
        </authorList>
    </citation>
    <scope>NUCLEOTIDE SEQUENCE [LARGE SCALE GENOMIC DNA]</scope>
    <source>
        <strain evidence="3">RS5460</strain>
    </source>
</reference>
<accession>A0AAN5CA53</accession>
<gene>
    <name evidence="2" type="ORF">PMAYCL1PPCAC_13893</name>
</gene>
<keyword evidence="3" id="KW-1185">Reference proteome</keyword>
<evidence type="ECO:0000313" key="2">
    <source>
        <dbReference type="EMBL" id="GMR43698.1"/>
    </source>
</evidence>
<protein>
    <submittedName>
        <fullName evidence="2">Uncharacterized protein</fullName>
    </submittedName>
</protein>
<dbReference type="EMBL" id="BTRK01000003">
    <property type="protein sequence ID" value="GMR43698.1"/>
    <property type="molecule type" value="Genomic_DNA"/>
</dbReference>
<dbReference type="Proteomes" id="UP001328107">
    <property type="component" value="Unassembled WGS sequence"/>
</dbReference>
<feature type="non-terminal residue" evidence="2">
    <location>
        <position position="1"/>
    </location>
</feature>
<name>A0AAN5CA53_9BILA</name>
<evidence type="ECO:0000313" key="3">
    <source>
        <dbReference type="Proteomes" id="UP001328107"/>
    </source>
</evidence>
<feature type="coiled-coil region" evidence="1">
    <location>
        <begin position="18"/>
        <end position="91"/>
    </location>
</feature>